<dbReference type="InterPro" id="IPR039331">
    <property type="entry name" value="PAPs-like"/>
</dbReference>
<sequence length="103" mass="11310">MVVYGDLGPGDQSKNTLAYVNSLTSDKVDLIYHIGDVYNKWMNSLTLTMSSMPYMVLVGNHEAECHSPACQVSPTKAKALGNYAAYNTRFKMPSKEVGGKLNM</sequence>
<evidence type="ECO:0000313" key="3">
    <source>
        <dbReference type="EMBL" id="KAG7384776.1"/>
    </source>
</evidence>
<comment type="caution">
    <text evidence="3">The sequence shown here is derived from an EMBL/GenBank/DDBJ whole genome shotgun (WGS) entry which is preliminary data.</text>
</comment>
<dbReference type="InterPro" id="IPR004843">
    <property type="entry name" value="Calcineurin-like_PHP"/>
</dbReference>
<proteinExistence type="predicted"/>
<dbReference type="EMBL" id="JAGDFM010000138">
    <property type="protein sequence ID" value="KAG7384776.1"/>
    <property type="molecule type" value="Genomic_DNA"/>
</dbReference>
<keyword evidence="1" id="KW-0732">Signal</keyword>
<gene>
    <name evidence="3" type="ORF">PHYPSEUDO_002229</name>
</gene>
<dbReference type="Pfam" id="PF00149">
    <property type="entry name" value="Metallophos"/>
    <property type="match status" value="1"/>
</dbReference>
<evidence type="ECO:0000259" key="2">
    <source>
        <dbReference type="Pfam" id="PF00149"/>
    </source>
</evidence>
<dbReference type="PANTHER" id="PTHR22953">
    <property type="entry name" value="ACID PHOSPHATASE RELATED"/>
    <property type="match status" value="1"/>
</dbReference>
<dbReference type="AlphaFoldDB" id="A0A8T1VUY6"/>
<protein>
    <recommendedName>
        <fullName evidence="2">Calcineurin-like phosphoesterase domain-containing protein</fullName>
    </recommendedName>
</protein>
<reference evidence="3" key="1">
    <citation type="submission" date="2021-02" db="EMBL/GenBank/DDBJ databases">
        <authorList>
            <person name="Palmer J.M."/>
        </authorList>
    </citation>
    <scope>NUCLEOTIDE SEQUENCE</scope>
    <source>
        <strain evidence="3">SCRP734</strain>
    </source>
</reference>
<organism evidence="3 4">
    <name type="scientific">Phytophthora pseudosyringae</name>
    <dbReference type="NCBI Taxonomy" id="221518"/>
    <lineage>
        <taxon>Eukaryota</taxon>
        <taxon>Sar</taxon>
        <taxon>Stramenopiles</taxon>
        <taxon>Oomycota</taxon>
        <taxon>Peronosporomycetes</taxon>
        <taxon>Peronosporales</taxon>
        <taxon>Peronosporaceae</taxon>
        <taxon>Phytophthora</taxon>
    </lineage>
</organism>
<evidence type="ECO:0000256" key="1">
    <source>
        <dbReference type="ARBA" id="ARBA00022729"/>
    </source>
</evidence>
<dbReference type="OrthoDB" id="45007at2759"/>
<name>A0A8T1VUY6_9STRA</name>
<dbReference type="GO" id="GO:0003993">
    <property type="term" value="F:acid phosphatase activity"/>
    <property type="evidence" value="ECO:0007669"/>
    <property type="project" value="InterPro"/>
</dbReference>
<keyword evidence="4" id="KW-1185">Reference proteome</keyword>
<feature type="domain" description="Calcineurin-like phosphoesterase" evidence="2">
    <location>
        <begin position="2"/>
        <end position="72"/>
    </location>
</feature>
<dbReference type="PANTHER" id="PTHR22953:SF153">
    <property type="entry name" value="PURPLE ACID PHOSPHATASE"/>
    <property type="match status" value="1"/>
</dbReference>
<accession>A0A8T1VUY6</accession>
<dbReference type="Proteomes" id="UP000694044">
    <property type="component" value="Unassembled WGS sequence"/>
</dbReference>
<evidence type="ECO:0000313" key="4">
    <source>
        <dbReference type="Proteomes" id="UP000694044"/>
    </source>
</evidence>